<evidence type="ECO:0000259" key="1">
    <source>
        <dbReference type="PROSITE" id="PS51352"/>
    </source>
</evidence>
<dbReference type="GO" id="GO:0016209">
    <property type="term" value="F:antioxidant activity"/>
    <property type="evidence" value="ECO:0007669"/>
    <property type="project" value="InterPro"/>
</dbReference>
<comment type="caution">
    <text evidence="2">The sequence shown here is derived from an EMBL/GenBank/DDBJ whole genome shotgun (WGS) entry which is preliminary data.</text>
</comment>
<dbReference type="InterPro" id="IPR036249">
    <property type="entry name" value="Thioredoxin-like_sf"/>
</dbReference>
<reference evidence="2 3" key="1">
    <citation type="submission" date="2020-08" db="EMBL/GenBank/DDBJ databases">
        <title>Sequencing the genomes of 1000 actinobacteria strains.</title>
        <authorList>
            <person name="Klenk H.-P."/>
        </authorList>
    </citation>
    <scope>NUCLEOTIDE SEQUENCE [LARGE SCALE GENOMIC DNA]</scope>
    <source>
        <strain evidence="2 3">DSM 45823</strain>
    </source>
</reference>
<feature type="domain" description="Thioredoxin" evidence="1">
    <location>
        <begin position="96"/>
        <end position="234"/>
    </location>
</feature>
<dbReference type="Gene3D" id="3.40.30.10">
    <property type="entry name" value="Glutaredoxin"/>
    <property type="match status" value="1"/>
</dbReference>
<protein>
    <submittedName>
        <fullName evidence="2">Alkyl hydroperoxide reductase subunit AhpC</fullName>
    </submittedName>
</protein>
<gene>
    <name evidence="2" type="ORF">HNR21_006048</name>
</gene>
<dbReference type="RefSeq" id="WP_182707813.1">
    <property type="nucleotide sequence ID" value="NZ_JACJII010000001.1"/>
</dbReference>
<dbReference type="Pfam" id="PF00578">
    <property type="entry name" value="AhpC-TSA"/>
    <property type="match status" value="1"/>
</dbReference>
<dbReference type="GO" id="GO:0016491">
    <property type="term" value="F:oxidoreductase activity"/>
    <property type="evidence" value="ECO:0007669"/>
    <property type="project" value="InterPro"/>
</dbReference>
<organism evidence="2 3">
    <name type="scientific">Thermomonospora cellulosilytica</name>
    <dbReference type="NCBI Taxonomy" id="1411118"/>
    <lineage>
        <taxon>Bacteria</taxon>
        <taxon>Bacillati</taxon>
        <taxon>Actinomycetota</taxon>
        <taxon>Actinomycetes</taxon>
        <taxon>Streptosporangiales</taxon>
        <taxon>Thermomonosporaceae</taxon>
        <taxon>Thermomonospora</taxon>
    </lineage>
</organism>
<evidence type="ECO:0000313" key="2">
    <source>
        <dbReference type="EMBL" id="MBA9007166.1"/>
    </source>
</evidence>
<proteinExistence type="predicted"/>
<dbReference type="PANTHER" id="PTHR42852">
    <property type="entry name" value="THIOL:DISULFIDE INTERCHANGE PROTEIN DSBE"/>
    <property type="match status" value="1"/>
</dbReference>
<dbReference type="InterPro" id="IPR050553">
    <property type="entry name" value="Thioredoxin_ResA/DsbE_sf"/>
</dbReference>
<dbReference type="InterPro" id="IPR000866">
    <property type="entry name" value="AhpC/TSA"/>
</dbReference>
<dbReference type="PROSITE" id="PS51352">
    <property type="entry name" value="THIOREDOXIN_2"/>
    <property type="match status" value="1"/>
</dbReference>
<dbReference type="PANTHER" id="PTHR42852:SF17">
    <property type="entry name" value="THIOREDOXIN-LIKE PROTEIN HI_1115"/>
    <property type="match status" value="1"/>
</dbReference>
<dbReference type="CDD" id="cd02966">
    <property type="entry name" value="TlpA_like_family"/>
    <property type="match status" value="1"/>
</dbReference>
<sequence length="343" mass="37113">MFTAIEATGVRELDARPTPDGGLLAPLDRPLLGWTREPHGWCRGETCLPAFRAAAAETPQGVDVAAFAELVGRVAVIDQAERAVAFADGTGPLAGGLTAGHAPDFALDGVSLAGLRGRKVAIVFWASWCGCRYDLPAWQERHDELEPHGLTVLSVSLDRTADDARPWIAEAHAAARAPHPAVIDTEGLVAELYNVINVPTVVWVDEEGRIARPQDTQTATDLFRSMNGLDSAKSGEALRRWALDGDAGLDAEQVRRHLRVPTPEESRARAHARLAAWLAREGRAEAARRHLEAAAALAPHDVAIRRGLMPLTGEDPFGDAYFALREELERSGIPLYRPLPVKE</sequence>
<dbReference type="SUPFAM" id="SSF52833">
    <property type="entry name" value="Thioredoxin-like"/>
    <property type="match status" value="1"/>
</dbReference>
<keyword evidence="3" id="KW-1185">Reference proteome</keyword>
<accession>A0A7W3N412</accession>
<name>A0A7W3N412_9ACTN</name>
<dbReference type="AlphaFoldDB" id="A0A7W3N412"/>
<evidence type="ECO:0000313" key="3">
    <source>
        <dbReference type="Proteomes" id="UP000539313"/>
    </source>
</evidence>
<dbReference type="Proteomes" id="UP000539313">
    <property type="component" value="Unassembled WGS sequence"/>
</dbReference>
<dbReference type="InterPro" id="IPR013766">
    <property type="entry name" value="Thioredoxin_domain"/>
</dbReference>
<dbReference type="EMBL" id="JACJII010000001">
    <property type="protein sequence ID" value="MBA9007166.1"/>
    <property type="molecule type" value="Genomic_DNA"/>
</dbReference>